<dbReference type="GO" id="GO:0045259">
    <property type="term" value="C:proton-transporting ATP synthase complex"/>
    <property type="evidence" value="ECO:0007669"/>
    <property type="project" value="UniProtKB-KW"/>
</dbReference>
<dbReference type="GO" id="GO:0012505">
    <property type="term" value="C:endomembrane system"/>
    <property type="evidence" value="ECO:0007669"/>
    <property type="project" value="UniProtKB-SubCell"/>
</dbReference>
<evidence type="ECO:0000256" key="4">
    <source>
        <dbReference type="ARBA" id="ARBA00022448"/>
    </source>
</evidence>
<evidence type="ECO:0000256" key="6">
    <source>
        <dbReference type="ARBA" id="ARBA00022692"/>
    </source>
</evidence>
<evidence type="ECO:0000256" key="2">
    <source>
        <dbReference type="ARBA" id="ARBA00004308"/>
    </source>
</evidence>
<gene>
    <name evidence="13" type="ORF">METZ01_LOCUS225467</name>
</gene>
<comment type="subcellular location">
    <subcellularLocation>
        <location evidence="2">Endomembrane system</location>
    </subcellularLocation>
    <subcellularLocation>
        <location evidence="1">Membrane</location>
        <topology evidence="1">Single-pass membrane protein</topology>
    </subcellularLocation>
</comment>
<dbReference type="CDD" id="cd06503">
    <property type="entry name" value="ATP-synt_Fo_b"/>
    <property type="match status" value="1"/>
</dbReference>
<evidence type="ECO:0000256" key="8">
    <source>
        <dbReference type="ARBA" id="ARBA00022989"/>
    </source>
</evidence>
<evidence type="ECO:0000256" key="9">
    <source>
        <dbReference type="ARBA" id="ARBA00023065"/>
    </source>
</evidence>
<comment type="function">
    <text evidence="11">F(1)F(0) ATP synthase produces ATP from ADP in the presence of a proton or sodium gradient. F-type ATPases consist of two structural domains, F(1) containing the extramembraneous catalytic core and F(0) containing the membrane proton channel, linked together by a central stalk and a peripheral stalk. During catalysis, ATP synthesis in the catalytic domain of F(1) is coupled via a rotary mechanism of the central stalk subunits to proton translocation.</text>
</comment>
<keyword evidence="12" id="KW-0175">Coiled coil</keyword>
<sequence length="160" mass="18299">MMDFIWKVVNVVVLGAIIYKFAKKPVGNAMSSSAESAKKLISDAREAEEKLTAELDEMRGKIAGLEKEAEQMVKTARKDAEIEKKRIIEEGKQEIERMKRQASFALEQERRKAEADLRHWIAEESVALAEKELKQEMNQNQQNKLVNKYMDELSRTEGAA</sequence>
<evidence type="ECO:0000256" key="1">
    <source>
        <dbReference type="ARBA" id="ARBA00004167"/>
    </source>
</evidence>
<evidence type="ECO:0000313" key="13">
    <source>
        <dbReference type="EMBL" id="SVB72613.1"/>
    </source>
</evidence>
<dbReference type="PANTHER" id="PTHR33445">
    <property type="entry name" value="ATP SYNTHASE SUBUNIT B', CHLOROPLASTIC"/>
    <property type="match status" value="1"/>
</dbReference>
<comment type="similarity">
    <text evidence="3">Belongs to the ATPase B chain family.</text>
</comment>
<proteinExistence type="inferred from homology"/>
<keyword evidence="5" id="KW-0138">CF(0)</keyword>
<dbReference type="EMBL" id="UINC01054650">
    <property type="protein sequence ID" value="SVB72613.1"/>
    <property type="molecule type" value="Genomic_DNA"/>
</dbReference>
<feature type="coiled-coil region" evidence="12">
    <location>
        <begin position="34"/>
        <end position="112"/>
    </location>
</feature>
<evidence type="ECO:0000256" key="7">
    <source>
        <dbReference type="ARBA" id="ARBA00022781"/>
    </source>
</evidence>
<keyword evidence="4" id="KW-0813">Transport</keyword>
<dbReference type="HAMAP" id="MF_01398">
    <property type="entry name" value="ATP_synth_b_bprime"/>
    <property type="match status" value="1"/>
</dbReference>
<keyword evidence="8" id="KW-1133">Transmembrane helix</keyword>
<dbReference type="InterPro" id="IPR050059">
    <property type="entry name" value="ATP_synthase_B_chain"/>
</dbReference>
<evidence type="ECO:0000256" key="3">
    <source>
        <dbReference type="ARBA" id="ARBA00005513"/>
    </source>
</evidence>
<name>A0A382GDE3_9ZZZZ</name>
<evidence type="ECO:0000256" key="12">
    <source>
        <dbReference type="SAM" id="Coils"/>
    </source>
</evidence>
<evidence type="ECO:0000256" key="11">
    <source>
        <dbReference type="ARBA" id="ARBA00025198"/>
    </source>
</evidence>
<evidence type="ECO:0000256" key="5">
    <source>
        <dbReference type="ARBA" id="ARBA00022547"/>
    </source>
</evidence>
<evidence type="ECO:0000256" key="10">
    <source>
        <dbReference type="ARBA" id="ARBA00023136"/>
    </source>
</evidence>
<keyword evidence="6" id="KW-0812">Transmembrane</keyword>
<organism evidence="13">
    <name type="scientific">marine metagenome</name>
    <dbReference type="NCBI Taxonomy" id="408172"/>
    <lineage>
        <taxon>unclassified sequences</taxon>
        <taxon>metagenomes</taxon>
        <taxon>ecological metagenomes</taxon>
    </lineage>
</organism>
<dbReference type="GO" id="GO:0046961">
    <property type="term" value="F:proton-transporting ATPase activity, rotational mechanism"/>
    <property type="evidence" value="ECO:0007669"/>
    <property type="project" value="TreeGrafter"/>
</dbReference>
<dbReference type="AlphaFoldDB" id="A0A382GDE3"/>
<dbReference type="InterPro" id="IPR002146">
    <property type="entry name" value="ATP_synth_b/b'su_bac/chlpt"/>
</dbReference>
<dbReference type="GO" id="GO:0015986">
    <property type="term" value="P:proton motive force-driven ATP synthesis"/>
    <property type="evidence" value="ECO:0007669"/>
    <property type="project" value="InterPro"/>
</dbReference>
<accession>A0A382GDE3</accession>
<keyword evidence="9" id="KW-0406">Ion transport</keyword>
<protein>
    <submittedName>
        <fullName evidence="13">Uncharacterized protein</fullName>
    </submittedName>
</protein>
<keyword evidence="7" id="KW-0375">Hydrogen ion transport</keyword>
<reference evidence="13" key="1">
    <citation type="submission" date="2018-05" db="EMBL/GenBank/DDBJ databases">
        <authorList>
            <person name="Lanie J.A."/>
            <person name="Ng W.-L."/>
            <person name="Kazmierczak K.M."/>
            <person name="Andrzejewski T.M."/>
            <person name="Davidsen T.M."/>
            <person name="Wayne K.J."/>
            <person name="Tettelin H."/>
            <person name="Glass J.I."/>
            <person name="Rusch D."/>
            <person name="Podicherti R."/>
            <person name="Tsui H.-C.T."/>
            <person name="Winkler M.E."/>
        </authorList>
    </citation>
    <scope>NUCLEOTIDE SEQUENCE</scope>
</reference>
<keyword evidence="10" id="KW-0472">Membrane</keyword>
<dbReference type="PANTHER" id="PTHR33445:SF1">
    <property type="entry name" value="ATP SYNTHASE SUBUNIT B"/>
    <property type="match status" value="1"/>
</dbReference>
<dbReference type="Pfam" id="PF00430">
    <property type="entry name" value="ATP-synt_B"/>
    <property type="match status" value="1"/>
</dbReference>